<keyword evidence="3" id="KW-1185">Reference proteome</keyword>
<evidence type="ECO:0000313" key="3">
    <source>
        <dbReference type="Proteomes" id="UP001646157"/>
    </source>
</evidence>
<sequence length="160" mass="17941">MKRLLKLLMSVGFSFTMILVVFSTNVNAEQWTINDGKEGPAKVGVKLESKKKNDDFSTQHLVYCEGYSYLYTSGSGSYVNGMGWSDCGPNVIEKIAVHTELLKNGNIMKSGSDTQTYSNLAEAYAGQIPHDRWEDYKERSTHFYIHDGTGATAYSEDNWL</sequence>
<organism evidence="2 3">
    <name type="scientific">Rossellomorea pakistanensis</name>
    <dbReference type="NCBI Taxonomy" id="992288"/>
    <lineage>
        <taxon>Bacteria</taxon>
        <taxon>Bacillati</taxon>
        <taxon>Bacillota</taxon>
        <taxon>Bacilli</taxon>
        <taxon>Bacillales</taxon>
        <taxon>Bacillaceae</taxon>
        <taxon>Rossellomorea</taxon>
    </lineage>
</organism>
<evidence type="ECO:0000313" key="2">
    <source>
        <dbReference type="EMBL" id="MBM7585667.1"/>
    </source>
</evidence>
<dbReference type="EMBL" id="JAFBDZ010000002">
    <property type="protein sequence ID" value="MBM7585667.1"/>
    <property type="molecule type" value="Genomic_DNA"/>
</dbReference>
<dbReference type="RefSeq" id="WP_205172053.1">
    <property type="nucleotide sequence ID" value="NZ_JAFBDZ010000002.1"/>
</dbReference>
<feature type="chain" id="PRO_5046660657" evidence="1">
    <location>
        <begin position="29"/>
        <end position="160"/>
    </location>
</feature>
<name>A0ABS2NCS7_9BACI</name>
<gene>
    <name evidence="2" type="ORF">JOC86_002209</name>
</gene>
<keyword evidence="1" id="KW-0732">Signal</keyword>
<reference evidence="2 3" key="1">
    <citation type="submission" date="2021-01" db="EMBL/GenBank/DDBJ databases">
        <title>Genomic Encyclopedia of Type Strains, Phase IV (KMG-IV): sequencing the most valuable type-strain genomes for metagenomic binning, comparative biology and taxonomic classification.</title>
        <authorList>
            <person name="Goeker M."/>
        </authorList>
    </citation>
    <scope>NUCLEOTIDE SEQUENCE [LARGE SCALE GENOMIC DNA]</scope>
    <source>
        <strain evidence="2 3">DSM 24834</strain>
    </source>
</reference>
<feature type="signal peptide" evidence="1">
    <location>
        <begin position="1"/>
        <end position="28"/>
    </location>
</feature>
<evidence type="ECO:0000256" key="1">
    <source>
        <dbReference type="SAM" id="SignalP"/>
    </source>
</evidence>
<proteinExistence type="predicted"/>
<dbReference type="Proteomes" id="UP001646157">
    <property type="component" value="Unassembled WGS sequence"/>
</dbReference>
<protein>
    <submittedName>
        <fullName evidence="2">Uncharacterized protein</fullName>
    </submittedName>
</protein>
<accession>A0ABS2NCS7</accession>
<comment type="caution">
    <text evidence="2">The sequence shown here is derived from an EMBL/GenBank/DDBJ whole genome shotgun (WGS) entry which is preliminary data.</text>
</comment>